<dbReference type="PANTHER" id="PTHR24292:SF54">
    <property type="entry name" value="CYP9F3-RELATED"/>
    <property type="match status" value="1"/>
</dbReference>
<dbReference type="GO" id="GO:0005506">
    <property type="term" value="F:iron ion binding"/>
    <property type="evidence" value="ECO:0007669"/>
    <property type="project" value="InterPro"/>
</dbReference>
<evidence type="ECO:0000256" key="13">
    <source>
        <dbReference type="SAM" id="Phobius"/>
    </source>
</evidence>
<evidence type="ECO:0000256" key="2">
    <source>
        <dbReference type="ARBA" id="ARBA00004174"/>
    </source>
</evidence>
<protein>
    <recommendedName>
        <fullName evidence="15">Cytochrome P450</fullName>
    </recommendedName>
</protein>
<evidence type="ECO:0008006" key="15">
    <source>
        <dbReference type="Google" id="ProtNLM"/>
    </source>
</evidence>
<dbReference type="InterPro" id="IPR001128">
    <property type="entry name" value="Cyt_P450"/>
</dbReference>
<dbReference type="InterPro" id="IPR050476">
    <property type="entry name" value="Insect_CytP450_Detox"/>
</dbReference>
<evidence type="ECO:0000256" key="3">
    <source>
        <dbReference type="ARBA" id="ARBA00004406"/>
    </source>
</evidence>
<dbReference type="PRINTS" id="PR00463">
    <property type="entry name" value="EP450I"/>
</dbReference>
<keyword evidence="7" id="KW-0256">Endoplasmic reticulum</keyword>
<comment type="subcellular location">
    <subcellularLocation>
        <location evidence="3">Endoplasmic reticulum membrane</location>
        <topology evidence="3">Peripheral membrane protein</topology>
    </subcellularLocation>
    <subcellularLocation>
        <location evidence="2">Microsome membrane</location>
        <topology evidence="2">Peripheral membrane protein</topology>
    </subcellularLocation>
</comment>
<keyword evidence="8" id="KW-0492">Microsome</keyword>
<keyword evidence="13" id="KW-1133">Transmembrane helix</keyword>
<evidence type="ECO:0000256" key="8">
    <source>
        <dbReference type="ARBA" id="ARBA00022848"/>
    </source>
</evidence>
<evidence type="ECO:0000256" key="1">
    <source>
        <dbReference type="ARBA" id="ARBA00001971"/>
    </source>
</evidence>
<evidence type="ECO:0000256" key="11">
    <source>
        <dbReference type="ARBA" id="ARBA00023033"/>
    </source>
</evidence>
<dbReference type="Gene3D" id="1.10.630.10">
    <property type="entry name" value="Cytochrome P450"/>
    <property type="match status" value="1"/>
</dbReference>
<keyword evidence="9" id="KW-0560">Oxidoreductase</keyword>
<name>A0A7R9D1L3_TIMCR</name>
<evidence type="ECO:0000256" key="12">
    <source>
        <dbReference type="ARBA" id="ARBA00023136"/>
    </source>
</evidence>
<evidence type="ECO:0000256" key="10">
    <source>
        <dbReference type="ARBA" id="ARBA00023004"/>
    </source>
</evidence>
<dbReference type="Pfam" id="PF00067">
    <property type="entry name" value="p450"/>
    <property type="match status" value="1"/>
</dbReference>
<feature type="transmembrane region" description="Helical" evidence="13">
    <location>
        <begin position="50"/>
        <end position="77"/>
    </location>
</feature>
<comment type="similarity">
    <text evidence="4">Belongs to the cytochrome P450 family.</text>
</comment>
<dbReference type="PANTHER" id="PTHR24292">
    <property type="entry name" value="CYTOCHROME P450"/>
    <property type="match status" value="1"/>
</dbReference>
<reference evidence="14" key="1">
    <citation type="submission" date="2020-11" db="EMBL/GenBank/DDBJ databases">
        <authorList>
            <person name="Tran Van P."/>
        </authorList>
    </citation>
    <scope>NUCLEOTIDE SEQUENCE</scope>
</reference>
<dbReference type="GO" id="GO:0004497">
    <property type="term" value="F:monooxygenase activity"/>
    <property type="evidence" value="ECO:0007669"/>
    <property type="project" value="UniProtKB-KW"/>
</dbReference>
<dbReference type="AlphaFoldDB" id="A0A7R9D1L3"/>
<dbReference type="InterPro" id="IPR036396">
    <property type="entry name" value="Cyt_P450_sf"/>
</dbReference>
<dbReference type="SUPFAM" id="SSF48264">
    <property type="entry name" value="Cytochrome P450"/>
    <property type="match status" value="1"/>
</dbReference>
<proteinExistence type="inferred from homology"/>
<keyword evidence="6" id="KW-0479">Metal-binding</keyword>
<evidence type="ECO:0000256" key="4">
    <source>
        <dbReference type="ARBA" id="ARBA00010617"/>
    </source>
</evidence>
<evidence type="ECO:0000256" key="7">
    <source>
        <dbReference type="ARBA" id="ARBA00022824"/>
    </source>
</evidence>
<keyword evidence="10" id="KW-0408">Iron</keyword>
<keyword evidence="12 13" id="KW-0472">Membrane</keyword>
<gene>
    <name evidence="14" type="ORF">TCEB3V08_LOCUS8522</name>
</gene>
<dbReference type="GO" id="GO:0020037">
    <property type="term" value="F:heme binding"/>
    <property type="evidence" value="ECO:0007669"/>
    <property type="project" value="InterPro"/>
</dbReference>
<keyword evidence="11" id="KW-0503">Monooxygenase</keyword>
<evidence type="ECO:0000256" key="6">
    <source>
        <dbReference type="ARBA" id="ARBA00022723"/>
    </source>
</evidence>
<sequence length="102" mass="11686">MRTREREGIVRPDMIQLLMEARKEEFPDEQGFNGVNGDKRRKIELSDKDIAAQAAVFFLAGFETSSTLMSFVSYFLAIHEDVQQRLQEEIDNMLENTGGKVT</sequence>
<keyword evidence="13" id="KW-0812">Transmembrane</keyword>
<comment type="cofactor">
    <cofactor evidence="1">
        <name>heme</name>
        <dbReference type="ChEBI" id="CHEBI:30413"/>
    </cofactor>
</comment>
<evidence type="ECO:0000256" key="9">
    <source>
        <dbReference type="ARBA" id="ARBA00023002"/>
    </source>
</evidence>
<accession>A0A7R9D1L3</accession>
<dbReference type="GO" id="GO:0016705">
    <property type="term" value="F:oxidoreductase activity, acting on paired donors, with incorporation or reduction of molecular oxygen"/>
    <property type="evidence" value="ECO:0007669"/>
    <property type="project" value="InterPro"/>
</dbReference>
<organism evidence="14">
    <name type="scientific">Timema cristinae</name>
    <name type="common">Walking stick</name>
    <dbReference type="NCBI Taxonomy" id="61476"/>
    <lineage>
        <taxon>Eukaryota</taxon>
        <taxon>Metazoa</taxon>
        <taxon>Ecdysozoa</taxon>
        <taxon>Arthropoda</taxon>
        <taxon>Hexapoda</taxon>
        <taxon>Insecta</taxon>
        <taxon>Pterygota</taxon>
        <taxon>Neoptera</taxon>
        <taxon>Polyneoptera</taxon>
        <taxon>Phasmatodea</taxon>
        <taxon>Timematodea</taxon>
        <taxon>Timematoidea</taxon>
        <taxon>Timematidae</taxon>
        <taxon>Timema</taxon>
    </lineage>
</organism>
<keyword evidence="5" id="KW-0349">Heme</keyword>
<evidence type="ECO:0000313" key="14">
    <source>
        <dbReference type="EMBL" id="CAD7406428.1"/>
    </source>
</evidence>
<dbReference type="InterPro" id="IPR002401">
    <property type="entry name" value="Cyt_P450_E_grp-I"/>
</dbReference>
<dbReference type="GO" id="GO:0005789">
    <property type="term" value="C:endoplasmic reticulum membrane"/>
    <property type="evidence" value="ECO:0007669"/>
    <property type="project" value="UniProtKB-SubCell"/>
</dbReference>
<evidence type="ECO:0000256" key="5">
    <source>
        <dbReference type="ARBA" id="ARBA00022617"/>
    </source>
</evidence>
<dbReference type="EMBL" id="OC319832">
    <property type="protein sequence ID" value="CAD7406428.1"/>
    <property type="molecule type" value="Genomic_DNA"/>
</dbReference>